<dbReference type="OrthoDB" id="7864649at2"/>
<dbReference type="EMBL" id="JFKE01000012">
    <property type="protein sequence ID" value="KAJ54014.1"/>
    <property type="molecule type" value="Genomic_DNA"/>
</dbReference>
<comment type="caution">
    <text evidence="2">The sequence shown here is derived from an EMBL/GenBank/DDBJ whole genome shotgun (WGS) entry which is preliminary data.</text>
</comment>
<dbReference type="RefSeq" id="WP_035262740.1">
    <property type="nucleotide sequence ID" value="NZ_JFKE01000012.1"/>
</dbReference>
<evidence type="ECO:0000313" key="2">
    <source>
        <dbReference type="EMBL" id="KAJ54014.1"/>
    </source>
</evidence>
<protein>
    <submittedName>
        <fullName evidence="2">Uncharacterized protein</fullName>
    </submittedName>
</protein>
<dbReference type="Proteomes" id="UP000026249">
    <property type="component" value="Unassembled WGS sequence"/>
</dbReference>
<gene>
    <name evidence="2" type="ORF">ACMU_04410</name>
</gene>
<dbReference type="STRING" id="1454373.ACMU_04410"/>
<reference evidence="2 3" key="1">
    <citation type="submission" date="2014-03" db="EMBL/GenBank/DDBJ databases">
        <title>Draft Genome Sequence of Actibacterium mucosum KCTC 23349, a Marine Alphaproteobacterium with Complex Ionic Requirements Isolated from Mediterranean Seawater at Malvarrosa Beach, Valencia, Spain.</title>
        <authorList>
            <person name="Arahal D.R."/>
            <person name="Shao Z."/>
            <person name="Lai Q."/>
            <person name="Pujalte M.J."/>
        </authorList>
    </citation>
    <scope>NUCLEOTIDE SEQUENCE [LARGE SCALE GENOMIC DNA]</scope>
    <source>
        <strain evidence="2 3">KCTC 23349</strain>
    </source>
</reference>
<organism evidence="2 3">
    <name type="scientific">Actibacterium mucosum KCTC 23349</name>
    <dbReference type="NCBI Taxonomy" id="1454373"/>
    <lineage>
        <taxon>Bacteria</taxon>
        <taxon>Pseudomonadati</taxon>
        <taxon>Pseudomonadota</taxon>
        <taxon>Alphaproteobacteria</taxon>
        <taxon>Rhodobacterales</taxon>
        <taxon>Roseobacteraceae</taxon>
        <taxon>Actibacterium</taxon>
    </lineage>
</organism>
<dbReference type="AlphaFoldDB" id="A0A037ZC06"/>
<evidence type="ECO:0000256" key="1">
    <source>
        <dbReference type="SAM" id="MobiDB-lite"/>
    </source>
</evidence>
<sequence length="66" mass="7211">MPEFESARTTAEAIGRITCINTGEEIGLLYHWDNGETQAALYDDGHPETSNCSDHPTETDIGANRS</sequence>
<name>A0A037ZC06_9RHOB</name>
<evidence type="ECO:0000313" key="3">
    <source>
        <dbReference type="Proteomes" id="UP000026249"/>
    </source>
</evidence>
<accession>A0A037ZC06</accession>
<proteinExistence type="predicted"/>
<feature type="region of interest" description="Disordered" evidence="1">
    <location>
        <begin position="42"/>
        <end position="66"/>
    </location>
</feature>
<keyword evidence="3" id="KW-1185">Reference proteome</keyword>